<dbReference type="PANTHER" id="PTHR46124">
    <property type="entry name" value="D-AMINOACYL-TRNA DEACYLASE"/>
    <property type="match status" value="1"/>
</dbReference>
<feature type="binding site" evidence="3">
    <location>
        <position position="167"/>
    </location>
    <ligand>
        <name>a divalent metal cation</name>
        <dbReference type="ChEBI" id="CHEBI:60240"/>
        <label>2</label>
    </ligand>
</feature>
<dbReference type="EMBL" id="CP064936">
    <property type="protein sequence ID" value="QQA01640.1"/>
    <property type="molecule type" value="Genomic_DNA"/>
</dbReference>
<name>A0A7T3REL8_9SPIR</name>
<dbReference type="PROSITE" id="PS01091">
    <property type="entry name" value="TATD_3"/>
    <property type="match status" value="1"/>
</dbReference>
<dbReference type="InterPro" id="IPR018228">
    <property type="entry name" value="DNase_TatD-rel_CS"/>
</dbReference>
<feature type="binding site" evidence="3">
    <location>
        <position position="190"/>
    </location>
    <ligand>
        <name>a divalent metal cation</name>
        <dbReference type="ChEBI" id="CHEBI:60240"/>
        <label>2</label>
    </ligand>
</feature>
<accession>A0A7T3REL8</accession>
<feature type="binding site" evidence="3">
    <location>
        <position position="243"/>
    </location>
    <ligand>
        <name>a divalent metal cation</name>
        <dbReference type="ChEBI" id="CHEBI:60240"/>
        <label>1</label>
    </ligand>
</feature>
<sequence length="294" mass="33628">MYTDTHFHFSYFSQNGEDFGTGILETMAKDSAFLGLDVGTKCDDLLSRRDFISDCIEAISDSNTKHKCERMIRFSAGIWPDVESIKNRESCMETLREQIKEFKEEGDVFSNHLVAIGEAGLDHHWNPSGADGRSEDDFDTAVYEGERELFAMQLELARELDLPFIVHSRDAFDDTLDVIKNCGYNKGVIHCFSYGMEEARKFLDLGWYIAFGGGVTYTKKSRMDEMNELLRFVPDDRILLETDAPYLAPVPLRGTENSPVNVRYTYEFISQRRGVSIKKLCDIVDSNCRTLFNM</sequence>
<keyword evidence="3" id="KW-0479">Metal-binding</keyword>
<comment type="similarity">
    <text evidence="1">Belongs to the metallo-dependent hydrolases superfamily. TatD-type hydrolase family.</text>
</comment>
<reference evidence="4 5" key="1">
    <citation type="submission" date="2020-11" db="EMBL/GenBank/DDBJ databases">
        <title>Treponema Peruensis nv. sp., first commensal Treponema isolated from human feces.</title>
        <authorList>
            <person name="Belkhou C."/>
            <person name="Raes J."/>
        </authorList>
    </citation>
    <scope>NUCLEOTIDE SEQUENCE [LARGE SCALE GENOMIC DNA]</scope>
    <source>
        <strain evidence="4 5">RCC2812</strain>
    </source>
</reference>
<evidence type="ECO:0000256" key="3">
    <source>
        <dbReference type="PIRSR" id="PIRSR005902-1"/>
    </source>
</evidence>
<protein>
    <submittedName>
        <fullName evidence="4">TatD family hydrolase</fullName>
    </submittedName>
</protein>
<evidence type="ECO:0000256" key="2">
    <source>
        <dbReference type="ARBA" id="ARBA00022801"/>
    </source>
</evidence>
<dbReference type="Gene3D" id="3.20.20.140">
    <property type="entry name" value="Metal-dependent hydrolases"/>
    <property type="match status" value="1"/>
</dbReference>
<evidence type="ECO:0000313" key="5">
    <source>
        <dbReference type="Proteomes" id="UP000595224"/>
    </source>
</evidence>
<evidence type="ECO:0000313" key="4">
    <source>
        <dbReference type="EMBL" id="QQA01640.1"/>
    </source>
</evidence>
<dbReference type="Pfam" id="PF01026">
    <property type="entry name" value="TatD_DNase"/>
    <property type="match status" value="1"/>
</dbReference>
<dbReference type="KEGG" id="tper:IWA51_03250"/>
<dbReference type="InterPro" id="IPR032466">
    <property type="entry name" value="Metal_Hydrolase"/>
</dbReference>
<dbReference type="GO" id="GO:0005829">
    <property type="term" value="C:cytosol"/>
    <property type="evidence" value="ECO:0007669"/>
    <property type="project" value="TreeGrafter"/>
</dbReference>
<dbReference type="SUPFAM" id="SSF51556">
    <property type="entry name" value="Metallo-dependent hydrolases"/>
    <property type="match status" value="1"/>
</dbReference>
<keyword evidence="2 4" id="KW-0378">Hydrolase</keyword>
<feature type="binding site" evidence="3">
    <location>
        <position position="6"/>
    </location>
    <ligand>
        <name>a divalent metal cation</name>
        <dbReference type="ChEBI" id="CHEBI:60240"/>
        <label>1</label>
    </ligand>
</feature>
<dbReference type="PANTHER" id="PTHR46124:SF2">
    <property type="entry name" value="D-AMINOACYL-TRNA DEACYLASE"/>
    <property type="match status" value="1"/>
</dbReference>
<dbReference type="GO" id="GO:0016788">
    <property type="term" value="F:hydrolase activity, acting on ester bonds"/>
    <property type="evidence" value="ECO:0007669"/>
    <property type="project" value="InterPro"/>
</dbReference>
<gene>
    <name evidence="4" type="ORF">IWA51_03250</name>
</gene>
<proteinExistence type="inferred from homology"/>
<dbReference type="AlphaFoldDB" id="A0A7T3REL8"/>
<dbReference type="PIRSF" id="PIRSF005902">
    <property type="entry name" value="DNase_TatD"/>
    <property type="match status" value="1"/>
</dbReference>
<organism evidence="4 5">
    <name type="scientific">Treponema peruense</name>
    <dbReference type="NCBI Taxonomy" id="2787628"/>
    <lineage>
        <taxon>Bacteria</taxon>
        <taxon>Pseudomonadati</taxon>
        <taxon>Spirochaetota</taxon>
        <taxon>Spirochaetia</taxon>
        <taxon>Spirochaetales</taxon>
        <taxon>Treponemataceae</taxon>
        <taxon>Treponema</taxon>
    </lineage>
</organism>
<feature type="binding site" evidence="3">
    <location>
        <position position="118"/>
    </location>
    <ligand>
        <name>a divalent metal cation</name>
        <dbReference type="ChEBI" id="CHEBI:60240"/>
        <label>1</label>
    </ligand>
</feature>
<keyword evidence="5" id="KW-1185">Reference proteome</keyword>
<dbReference type="GO" id="GO:0046872">
    <property type="term" value="F:metal ion binding"/>
    <property type="evidence" value="ECO:0007669"/>
    <property type="project" value="UniProtKB-KW"/>
</dbReference>
<dbReference type="RefSeq" id="WP_198443180.1">
    <property type="nucleotide sequence ID" value="NZ_CBCSHE010000011.1"/>
</dbReference>
<dbReference type="InterPro" id="IPR001130">
    <property type="entry name" value="TatD-like"/>
</dbReference>
<dbReference type="Proteomes" id="UP000595224">
    <property type="component" value="Chromosome"/>
</dbReference>
<dbReference type="CDD" id="cd01310">
    <property type="entry name" value="TatD_DNAse"/>
    <property type="match status" value="1"/>
</dbReference>
<evidence type="ECO:0000256" key="1">
    <source>
        <dbReference type="ARBA" id="ARBA00009275"/>
    </source>
</evidence>
<feature type="binding site" evidence="3">
    <location>
        <position position="8"/>
    </location>
    <ligand>
        <name>a divalent metal cation</name>
        <dbReference type="ChEBI" id="CHEBI:60240"/>
        <label>1</label>
    </ligand>
</feature>